<feature type="transmembrane region" description="Helical" evidence="12">
    <location>
        <begin position="249"/>
        <end position="276"/>
    </location>
</feature>
<dbReference type="CDD" id="cd11394">
    <property type="entry name" value="bHLHzip_SREBP"/>
    <property type="match status" value="1"/>
</dbReference>
<evidence type="ECO:0000259" key="13">
    <source>
        <dbReference type="PROSITE" id="PS50888"/>
    </source>
</evidence>
<feature type="compositionally biased region" description="Polar residues" evidence="11">
    <location>
        <begin position="134"/>
        <end position="151"/>
    </location>
</feature>
<evidence type="ECO:0000313" key="14">
    <source>
        <dbReference type="EMBL" id="EDO44513.1"/>
    </source>
</evidence>
<evidence type="ECO:0000256" key="1">
    <source>
        <dbReference type="ARBA" id="ARBA00004123"/>
    </source>
</evidence>
<feature type="transmembrane region" description="Helical" evidence="12">
    <location>
        <begin position="197"/>
        <end position="216"/>
    </location>
</feature>
<feature type="compositionally biased region" description="Low complexity" evidence="11">
    <location>
        <begin position="152"/>
        <end position="166"/>
    </location>
</feature>
<name>A7RVU6_NEMVE</name>
<keyword evidence="10" id="KW-0539">Nucleus</keyword>
<dbReference type="OMA" id="QLCQHIP"/>
<dbReference type="AlphaFoldDB" id="A7RVU6"/>
<comment type="subcellular location">
    <subcellularLocation>
        <location evidence="2">Endoplasmic reticulum membrane</location>
        <topology evidence="2">Multi-pass membrane protein</topology>
    </subcellularLocation>
    <subcellularLocation>
        <location evidence="1">Nucleus</location>
    </subcellularLocation>
</comment>
<dbReference type="PhylomeDB" id="A7RVU6"/>
<keyword evidence="3 12" id="KW-0812">Transmembrane</keyword>
<proteinExistence type="predicted"/>
<dbReference type="InterPro" id="IPR036638">
    <property type="entry name" value="HLH_DNA-bd_sf"/>
</dbReference>
<keyword evidence="5 12" id="KW-1133">Transmembrane helix</keyword>
<dbReference type="InParanoid" id="A7RVU6"/>
<dbReference type="SUPFAM" id="SSF47459">
    <property type="entry name" value="HLH, helix-loop-helix DNA-binding domain"/>
    <property type="match status" value="1"/>
</dbReference>
<evidence type="ECO:0000256" key="6">
    <source>
        <dbReference type="ARBA" id="ARBA00023015"/>
    </source>
</evidence>
<sequence>GNQVITIPVVFDPCKIPIARVPTTPPKTDINAKGNRSNHNEIEKRYRNSINNRINELKDLVCGPETKMNKAGILKKALDYIRYLQRENGRLKEENTALKVAQHQQSKLSVPYFLNMVVSHKILMIKLQQDHNKSTTPTQESLDGRNSPQQMSPESSALLSPASISPVPSPEAAPHPKPTKIEGLSFSSCGMLDRTRVALCTFLFSFLLISPINFLLPQLASGNFGDSPNPHDGTRVLNSVDAPFDPLTVISWAALVAFKWLLNVALLIGVLVKIFVFGEPVTRPHSDRSTLFWRHKNQADLDLSRGDNISAARQLEICLRVLGRPMPTSKLDVFCGFVWHSLRHILFRLGIGTWLASTACGVFFRKASEDIRKEYDKVNARDAALVCHKLHQLSLTGYVPRGYWRSSVLGLSAINLAETAGSYISAQVKAQMYVTAAVQIRSALPEGLHFVARYFLLRARDTLTANGATIPPSMQWLFTPQGHRFFVSSSWSCKGGDSMWASVANHADPVAHVSQAFREQMLKEALTAIALPKDTLPNKDANTQDTTGSWVDGLNFLDILHVCAEVTEEPKEGPANGLVGSMGAGCGRNGDEVARWWAAVGSVAVHWFRGEDEAAERFYNTVGSVPKCLWNAEEPIAKALLRAFKARKEILNSKHLTPEKAEECRQLCNKSGMHLRESISLASYQSASKLRQLAQLLCCDWLLATRTDIWESNNKPDVQHKVIDSVGLAAFQHDLESLRKITHDLQAALPRMYLYEAVARLMAGANPTQTQQLLQRTTLRQRIVVSKDDYCYNHTEELEECVTGGRERATALLMACRHLPNPFLSAPGQRKGMLLEAASCLEKMGDKRTLKDCHQLLLQLGTVSAAD</sequence>
<evidence type="ECO:0000256" key="12">
    <source>
        <dbReference type="SAM" id="Phobius"/>
    </source>
</evidence>
<feature type="region of interest" description="Disordered" evidence="11">
    <location>
        <begin position="130"/>
        <end position="179"/>
    </location>
</feature>
<feature type="transmembrane region" description="Helical" evidence="12">
    <location>
        <begin position="345"/>
        <end position="364"/>
    </location>
</feature>
<dbReference type="GO" id="GO:0005634">
    <property type="term" value="C:nucleus"/>
    <property type="evidence" value="ECO:0000318"/>
    <property type="project" value="GO_Central"/>
</dbReference>
<keyword evidence="7" id="KW-0238">DNA-binding</keyword>
<dbReference type="GO" id="GO:0000981">
    <property type="term" value="F:DNA-binding transcription factor activity, RNA polymerase II-specific"/>
    <property type="evidence" value="ECO:0000318"/>
    <property type="project" value="GO_Central"/>
</dbReference>
<keyword evidence="15" id="KW-1185">Reference proteome</keyword>
<dbReference type="eggNOG" id="KOG2588">
    <property type="taxonomic scope" value="Eukaryota"/>
</dbReference>
<dbReference type="InterPro" id="IPR011598">
    <property type="entry name" value="bHLH_dom"/>
</dbReference>
<evidence type="ECO:0000313" key="15">
    <source>
        <dbReference type="Proteomes" id="UP000001593"/>
    </source>
</evidence>
<dbReference type="Gene3D" id="4.10.280.10">
    <property type="entry name" value="Helix-loop-helix DNA-binding domain"/>
    <property type="match status" value="1"/>
</dbReference>
<evidence type="ECO:0000256" key="10">
    <source>
        <dbReference type="ARBA" id="ARBA00023242"/>
    </source>
</evidence>
<dbReference type="Pfam" id="PF00010">
    <property type="entry name" value="HLH"/>
    <property type="match status" value="1"/>
</dbReference>
<feature type="compositionally biased region" description="Pro residues" evidence="11">
    <location>
        <begin position="167"/>
        <end position="176"/>
    </location>
</feature>
<evidence type="ECO:0000256" key="2">
    <source>
        <dbReference type="ARBA" id="ARBA00004477"/>
    </source>
</evidence>
<reference evidence="14 15" key="1">
    <citation type="journal article" date="2007" name="Science">
        <title>Sea anemone genome reveals ancestral eumetazoan gene repertoire and genomic organization.</title>
        <authorList>
            <person name="Putnam N.H."/>
            <person name="Srivastava M."/>
            <person name="Hellsten U."/>
            <person name="Dirks B."/>
            <person name="Chapman J."/>
            <person name="Salamov A."/>
            <person name="Terry A."/>
            <person name="Shapiro H."/>
            <person name="Lindquist E."/>
            <person name="Kapitonov V.V."/>
            <person name="Jurka J."/>
            <person name="Genikhovich G."/>
            <person name="Grigoriev I.V."/>
            <person name="Lucas S.M."/>
            <person name="Steele R.E."/>
            <person name="Finnerty J.R."/>
            <person name="Technau U."/>
            <person name="Martindale M.Q."/>
            <person name="Rokhsar D.S."/>
        </authorList>
    </citation>
    <scope>NUCLEOTIDE SEQUENCE [LARGE SCALE GENOMIC DNA]</scope>
    <source>
        <strain evidence="15">CH2 X CH6</strain>
    </source>
</reference>
<evidence type="ECO:0000256" key="7">
    <source>
        <dbReference type="ARBA" id="ARBA00023125"/>
    </source>
</evidence>
<evidence type="ECO:0000256" key="11">
    <source>
        <dbReference type="SAM" id="MobiDB-lite"/>
    </source>
</evidence>
<evidence type="ECO:0000256" key="3">
    <source>
        <dbReference type="ARBA" id="ARBA00022692"/>
    </source>
</evidence>
<feature type="domain" description="BHLH" evidence="13">
    <location>
        <begin position="34"/>
        <end position="84"/>
    </location>
</feature>
<dbReference type="PANTHER" id="PTHR46062:SF1">
    <property type="entry name" value="LP12374P"/>
    <property type="match status" value="1"/>
</dbReference>
<dbReference type="EMBL" id="DS469544">
    <property type="protein sequence ID" value="EDO44513.1"/>
    <property type="molecule type" value="Genomic_DNA"/>
</dbReference>
<dbReference type="PROSITE" id="PS50888">
    <property type="entry name" value="BHLH"/>
    <property type="match status" value="1"/>
</dbReference>
<dbReference type="GO" id="GO:0005789">
    <property type="term" value="C:endoplasmic reticulum membrane"/>
    <property type="evidence" value="ECO:0007669"/>
    <property type="project" value="UniProtKB-SubCell"/>
</dbReference>
<organism evidence="14 15">
    <name type="scientific">Nematostella vectensis</name>
    <name type="common">Starlet sea anemone</name>
    <dbReference type="NCBI Taxonomy" id="45351"/>
    <lineage>
        <taxon>Eukaryota</taxon>
        <taxon>Metazoa</taxon>
        <taxon>Cnidaria</taxon>
        <taxon>Anthozoa</taxon>
        <taxon>Hexacorallia</taxon>
        <taxon>Actiniaria</taxon>
        <taxon>Edwardsiidae</taxon>
        <taxon>Nematostella</taxon>
    </lineage>
</organism>
<keyword evidence="8 12" id="KW-0472">Membrane</keyword>
<evidence type="ECO:0000256" key="9">
    <source>
        <dbReference type="ARBA" id="ARBA00023163"/>
    </source>
</evidence>
<accession>A7RVU6</accession>
<feature type="non-terminal residue" evidence="14">
    <location>
        <position position="867"/>
    </location>
</feature>
<dbReference type="PANTHER" id="PTHR46062">
    <property type="entry name" value="STEROL REGULATORY ELEMENT-BINDING PROTEIN"/>
    <property type="match status" value="1"/>
</dbReference>
<protein>
    <recommendedName>
        <fullName evidence="13">BHLH domain-containing protein</fullName>
    </recommendedName>
</protein>
<dbReference type="SMART" id="SM00353">
    <property type="entry name" value="HLH"/>
    <property type="match status" value="1"/>
</dbReference>
<evidence type="ECO:0000256" key="4">
    <source>
        <dbReference type="ARBA" id="ARBA00022824"/>
    </source>
</evidence>
<dbReference type="STRING" id="45351.A7RVU6"/>
<evidence type="ECO:0000256" key="5">
    <source>
        <dbReference type="ARBA" id="ARBA00022989"/>
    </source>
</evidence>
<keyword evidence="6" id="KW-0805">Transcription regulation</keyword>
<dbReference type="GO" id="GO:0046983">
    <property type="term" value="F:protein dimerization activity"/>
    <property type="evidence" value="ECO:0007669"/>
    <property type="project" value="InterPro"/>
</dbReference>
<evidence type="ECO:0000256" key="8">
    <source>
        <dbReference type="ARBA" id="ARBA00023136"/>
    </source>
</evidence>
<dbReference type="GO" id="GO:0006357">
    <property type="term" value="P:regulation of transcription by RNA polymerase II"/>
    <property type="evidence" value="ECO:0000318"/>
    <property type="project" value="GO_Central"/>
</dbReference>
<dbReference type="HOGENOM" id="CLU_008042_0_0_1"/>
<dbReference type="Proteomes" id="UP000001593">
    <property type="component" value="Unassembled WGS sequence"/>
</dbReference>
<dbReference type="GO" id="GO:0000978">
    <property type="term" value="F:RNA polymerase II cis-regulatory region sequence-specific DNA binding"/>
    <property type="evidence" value="ECO:0000318"/>
    <property type="project" value="GO_Central"/>
</dbReference>
<keyword evidence="4" id="KW-0256">Endoplasmic reticulum</keyword>
<gene>
    <name evidence="14" type="ORF">NEMVEDRAFT_v1g95178</name>
</gene>
<keyword evidence="9" id="KW-0804">Transcription</keyword>